<feature type="domain" description="Fe-S hydro-lyase tartrate dehydratase alpha-type catalytic" evidence="7">
    <location>
        <begin position="16"/>
        <end position="288"/>
    </location>
</feature>
<dbReference type="GO" id="GO:0051539">
    <property type="term" value="F:4 iron, 4 sulfur cluster binding"/>
    <property type="evidence" value="ECO:0007669"/>
    <property type="project" value="UniProtKB-KW"/>
</dbReference>
<evidence type="ECO:0000256" key="5">
    <source>
        <dbReference type="ARBA" id="ARBA00023014"/>
    </source>
</evidence>
<dbReference type="RefSeq" id="WP_160941101.1">
    <property type="nucleotide sequence ID" value="NZ_CP063310.1"/>
</dbReference>
<evidence type="ECO:0000256" key="1">
    <source>
        <dbReference type="ARBA" id="ARBA00008876"/>
    </source>
</evidence>
<evidence type="ECO:0000256" key="6">
    <source>
        <dbReference type="ARBA" id="ARBA00023239"/>
    </source>
</evidence>
<accession>A0A6L7IWL3</accession>
<keyword evidence="5" id="KW-0411">Iron-sulfur</keyword>
<dbReference type="AlphaFoldDB" id="A0A6L7IWL3"/>
<organism evidence="8 9">
    <name type="scientific">Eggerthella guodeyinii</name>
    <dbReference type="NCBI Taxonomy" id="2690837"/>
    <lineage>
        <taxon>Bacteria</taxon>
        <taxon>Bacillati</taxon>
        <taxon>Actinomycetota</taxon>
        <taxon>Coriobacteriia</taxon>
        <taxon>Eggerthellales</taxon>
        <taxon>Eggerthellaceae</taxon>
        <taxon>Eggerthella</taxon>
    </lineage>
</organism>
<dbReference type="GO" id="GO:0016829">
    <property type="term" value="F:lyase activity"/>
    <property type="evidence" value="ECO:0007669"/>
    <property type="project" value="UniProtKB-KW"/>
</dbReference>
<keyword evidence="3" id="KW-0479">Metal-binding</keyword>
<dbReference type="Proteomes" id="UP000478463">
    <property type="component" value="Chromosome"/>
</dbReference>
<evidence type="ECO:0000256" key="4">
    <source>
        <dbReference type="ARBA" id="ARBA00023004"/>
    </source>
</evidence>
<evidence type="ECO:0000259" key="7">
    <source>
        <dbReference type="Pfam" id="PF05681"/>
    </source>
</evidence>
<dbReference type="PANTHER" id="PTHR43351">
    <property type="entry name" value="L(+)-TARTRATE DEHYDRATASE SUBUNIT BETA"/>
    <property type="match status" value="1"/>
</dbReference>
<dbReference type="InterPro" id="IPR004646">
    <property type="entry name" value="Fe-S_hydro-lyase_TtdA-typ_cat"/>
</dbReference>
<keyword evidence="6" id="KW-0456">Lyase</keyword>
<keyword evidence="4" id="KW-0408">Iron</keyword>
<keyword evidence="2" id="KW-0004">4Fe-4S</keyword>
<comment type="similarity">
    <text evidence="1">Belongs to the class-I fumarase family.</text>
</comment>
<evidence type="ECO:0000256" key="3">
    <source>
        <dbReference type="ARBA" id="ARBA00022723"/>
    </source>
</evidence>
<name>A0A6L7IWL3_9ACTN</name>
<dbReference type="EMBL" id="CP063310">
    <property type="protein sequence ID" value="QOS67604.1"/>
    <property type="molecule type" value="Genomic_DNA"/>
</dbReference>
<dbReference type="Pfam" id="PF05681">
    <property type="entry name" value="Fumerase"/>
    <property type="match status" value="1"/>
</dbReference>
<proteinExistence type="inferred from homology"/>
<dbReference type="KEGG" id="egd:GS424_013955"/>
<evidence type="ECO:0000256" key="2">
    <source>
        <dbReference type="ARBA" id="ARBA00022485"/>
    </source>
</evidence>
<dbReference type="NCBIfam" id="TIGR00722">
    <property type="entry name" value="ttdA_fumA_fumB"/>
    <property type="match status" value="1"/>
</dbReference>
<gene>
    <name evidence="8" type="ORF">GS424_013955</name>
</gene>
<dbReference type="GO" id="GO:0046872">
    <property type="term" value="F:metal ion binding"/>
    <property type="evidence" value="ECO:0007669"/>
    <property type="project" value="UniProtKB-KW"/>
</dbReference>
<protein>
    <submittedName>
        <fullName evidence="8">Fumarate hydratase</fullName>
    </submittedName>
</protein>
<reference evidence="8 9" key="1">
    <citation type="submission" date="2020-10" db="EMBL/GenBank/DDBJ databases">
        <title>Eggerthella sp. nov., isolated from human feces.</title>
        <authorList>
            <person name="Yajun G."/>
        </authorList>
    </citation>
    <scope>NUCLEOTIDE SEQUENCE [LARGE SCALE GENOMIC DNA]</scope>
    <source>
        <strain evidence="8 9">HF-1101</strain>
    </source>
</reference>
<dbReference type="PANTHER" id="PTHR43351:SF2">
    <property type="entry name" value="L(+)-TARTRATE DEHYDRATASE SUBUNIT BETA-RELATED"/>
    <property type="match status" value="1"/>
</dbReference>
<sequence>MLNNENGPSQNATIELVAQTLVRAGSVFCPEKICAYKRACAGETNEKALWVMNSILENASVAEKNRSPLCDDTGIPHLFLEVGREKTVTGKLLADIREGVRLGLRRLPGRPMAVKGNEIQRLDQSEGLSDDPGDVLPAPFIIKDTQENVVRLHILMQGGGPAIRGQTLRVFHKHDIRVVVDEIVSRSVKAVSELGCSPCTLAIGIGRSQLEATALMTEAQVFGSYGRQSELEQEITNRVNEGSGGPMGLGGKTAVLGTFLKVGPQRASGVRIVCMRPCCCFEPRHASVEL</sequence>
<evidence type="ECO:0000313" key="8">
    <source>
        <dbReference type="EMBL" id="QOS67604.1"/>
    </source>
</evidence>
<evidence type="ECO:0000313" key="9">
    <source>
        <dbReference type="Proteomes" id="UP000478463"/>
    </source>
</evidence>